<protein>
    <submittedName>
        <fullName evidence="1">Uncharacterized protein</fullName>
    </submittedName>
</protein>
<gene>
    <name evidence="1" type="primary">ORF48</name>
</gene>
<reference evidence="1" key="1">
    <citation type="submission" date="2019-10" db="EMBL/GenBank/DDBJ databases">
        <title>Otarine herpesvirus 4 in Northern fur seal genital swab.</title>
        <authorList>
            <person name="Deming A.C."/>
            <person name="Wellehan J.F.X."/>
            <person name="Gulland F.M.D."/>
        </authorList>
    </citation>
    <scope>NUCLEOTIDE SEQUENCE</scope>
    <source>
        <strain evidence="1">Cu11-001</strain>
    </source>
</reference>
<dbReference type="EMBL" id="MN545487">
    <property type="protein sequence ID" value="QRE02529.1"/>
    <property type="molecule type" value="Genomic_DNA"/>
</dbReference>
<proteinExistence type="predicted"/>
<name>A0A889IWB3_9GAMA</name>
<evidence type="ECO:0000313" key="1">
    <source>
        <dbReference type="EMBL" id="QRE02529.1"/>
    </source>
</evidence>
<sequence>MLTLFIQSMGTQVRVKVMGVSDANLPAWYKIIREFSERPRLACALRDAANIFSGEHHPSILATLVALSYSLQSPAMSVRHSNLIHVAVAARFAAQMVGEHLLGFAADTEPSEMLESCTKQLVEIIEKECGCAECAITVARVQCLDSRKRPPIINPHTNRCQHMATLTRFHNTAAVGHTVDSIGDIVASLLYPAAKDPPFSPEAVVKLRALLACMHCSLLFLAAEYFTTREICEVHEAICSEVTAHGIDPNSIEDILIFLEKKCGSGGHSYNMPDYITPHDMLTNLYERMRNDRPTTTVTSIIEEMVSKHLTPHRLPHTLGVIESGINVDFCTGCDHHMITHNDYHKLGNAAPVNATSENPSLHATGGASITEPLSDNLATVSNQNYKHIGGNTATPDDKLSSLFGCMKVFDNHSNVDNECKLDKWAEAQCTKPTTQVINLQQSTQNTEVCLKPNTKRWQDWGLGIGEHESTHQGTIKPHIADISSRKCVTTQDDGDSTYLGVEWECTEWCIDQDPNNTERDVESNCDCANDSMASSGSFDDTVWPDGVCGDLDPWKCATELNITDSEMDIDESMEFECETDYDAFECGGGYMECEPITITGTHNYDEYMDTTPNCYTYPDEEDDTGSISVSEIGGDNECCINKQLDKNSGVCEKLNSNEPQTLSSVYFCKRV</sequence>
<dbReference type="InterPro" id="IPR008550">
    <property type="entry name" value="Herpesvirus_BRRF2-like"/>
</dbReference>
<accession>A0A889IWB3</accession>
<dbReference type="Pfam" id="PF05734">
    <property type="entry name" value="DUF832"/>
    <property type="match status" value="1"/>
</dbReference>
<organism evidence="1">
    <name type="scientific">Otarine gammaherpesvirus 4</name>
    <dbReference type="NCBI Taxonomy" id="2801541"/>
    <lineage>
        <taxon>Viruses</taxon>
        <taxon>Duplodnaviria</taxon>
        <taxon>Heunggongvirae</taxon>
        <taxon>Peploviricota</taxon>
        <taxon>Herviviricetes</taxon>
        <taxon>Herpesvirales</taxon>
        <taxon>Orthoherpesviridae</taxon>
        <taxon>Gammaherpesvirinae</taxon>
    </lineage>
</organism>